<dbReference type="Pfam" id="PF00440">
    <property type="entry name" value="TetR_N"/>
    <property type="match status" value="1"/>
</dbReference>
<reference evidence="5 6" key="1">
    <citation type="submission" date="2019-06" db="EMBL/GenBank/DDBJ databases">
        <title>Description of Kitasatospora acidophila sp. nov. isolated from pine grove soil, and reclassification of Streptomyces novaecaesareae to Kitasatospora novaeceasareae comb. nov.</title>
        <authorList>
            <person name="Kim M.J."/>
        </authorList>
    </citation>
    <scope>NUCLEOTIDE SEQUENCE [LARGE SCALE GENOMIC DNA]</scope>
    <source>
        <strain evidence="5 6">MMS16-CNU292</strain>
    </source>
</reference>
<gene>
    <name evidence="5" type="ORF">E6W39_20690</name>
</gene>
<dbReference type="Proteomes" id="UP000319103">
    <property type="component" value="Unassembled WGS sequence"/>
</dbReference>
<dbReference type="Gene3D" id="1.10.357.10">
    <property type="entry name" value="Tetracycline Repressor, domain 2"/>
    <property type="match status" value="1"/>
</dbReference>
<dbReference type="InterPro" id="IPR036271">
    <property type="entry name" value="Tet_transcr_reg_TetR-rel_C_sf"/>
</dbReference>
<protein>
    <submittedName>
        <fullName evidence="5">TetR family transcriptional regulator</fullName>
    </submittedName>
</protein>
<dbReference type="GO" id="GO:0006355">
    <property type="term" value="P:regulation of DNA-templated transcription"/>
    <property type="evidence" value="ECO:0007669"/>
    <property type="project" value="UniProtKB-ARBA"/>
</dbReference>
<evidence type="ECO:0000256" key="2">
    <source>
        <dbReference type="PROSITE-ProRule" id="PRU00335"/>
    </source>
</evidence>
<evidence type="ECO:0000259" key="4">
    <source>
        <dbReference type="PROSITE" id="PS50977"/>
    </source>
</evidence>
<feature type="region of interest" description="Disordered" evidence="3">
    <location>
        <begin position="1"/>
        <end position="21"/>
    </location>
</feature>
<evidence type="ECO:0000256" key="1">
    <source>
        <dbReference type="ARBA" id="ARBA00023125"/>
    </source>
</evidence>
<keyword evidence="6" id="KW-1185">Reference proteome</keyword>
<dbReference type="InterPro" id="IPR050109">
    <property type="entry name" value="HTH-type_TetR-like_transc_reg"/>
</dbReference>
<organism evidence="5 6">
    <name type="scientific">Kitasatospora acidiphila</name>
    <dbReference type="NCBI Taxonomy" id="2567942"/>
    <lineage>
        <taxon>Bacteria</taxon>
        <taxon>Bacillati</taxon>
        <taxon>Actinomycetota</taxon>
        <taxon>Actinomycetes</taxon>
        <taxon>Kitasatosporales</taxon>
        <taxon>Streptomycetaceae</taxon>
        <taxon>Kitasatospora</taxon>
    </lineage>
</organism>
<dbReference type="SUPFAM" id="SSF48498">
    <property type="entry name" value="Tetracyclin repressor-like, C-terminal domain"/>
    <property type="match status" value="1"/>
</dbReference>
<evidence type="ECO:0000313" key="6">
    <source>
        <dbReference type="Proteomes" id="UP000319103"/>
    </source>
</evidence>
<dbReference type="OrthoDB" id="3827407at2"/>
<sequence>MTQQQRRRAPEAGQRQRDPERTKRLILEAATAEFAAHGYAATRISDIAGRAGVNSQLISYYFGGKDGLHQAVLRQWWDADARIADPALPLGEVVAGYLRSNTEFPELGRLLIWSGLTGEGTEEPGLRAQMQQHLDDLRRRQAAGELAADLDPAYVLLALFAAASARLAFPHIARAITGLEPDSPEFTDRYADQLARIVEHLAD</sequence>
<feature type="compositionally biased region" description="Basic and acidic residues" evidence="3">
    <location>
        <begin position="8"/>
        <end position="21"/>
    </location>
</feature>
<accession>A0A540W587</accession>
<feature type="DNA-binding region" description="H-T-H motif" evidence="2">
    <location>
        <begin position="43"/>
        <end position="62"/>
    </location>
</feature>
<feature type="domain" description="HTH tetR-type" evidence="4">
    <location>
        <begin position="20"/>
        <end position="80"/>
    </location>
</feature>
<dbReference type="PROSITE" id="PS50977">
    <property type="entry name" value="HTH_TETR_2"/>
    <property type="match status" value="1"/>
</dbReference>
<proteinExistence type="predicted"/>
<dbReference type="PRINTS" id="PR00455">
    <property type="entry name" value="HTHTETR"/>
</dbReference>
<dbReference type="EMBL" id="VIGB01000003">
    <property type="protein sequence ID" value="TQF04201.1"/>
    <property type="molecule type" value="Genomic_DNA"/>
</dbReference>
<dbReference type="InterPro" id="IPR009057">
    <property type="entry name" value="Homeodomain-like_sf"/>
</dbReference>
<dbReference type="PANTHER" id="PTHR30328:SF54">
    <property type="entry name" value="HTH-TYPE TRANSCRIPTIONAL REPRESSOR SCO4008"/>
    <property type="match status" value="1"/>
</dbReference>
<dbReference type="GO" id="GO:0003677">
    <property type="term" value="F:DNA binding"/>
    <property type="evidence" value="ECO:0007669"/>
    <property type="project" value="UniProtKB-UniRule"/>
</dbReference>
<dbReference type="RefSeq" id="WP_141634787.1">
    <property type="nucleotide sequence ID" value="NZ_VIGB01000003.1"/>
</dbReference>
<dbReference type="AlphaFoldDB" id="A0A540W587"/>
<keyword evidence="1 2" id="KW-0238">DNA-binding</keyword>
<evidence type="ECO:0000313" key="5">
    <source>
        <dbReference type="EMBL" id="TQF04201.1"/>
    </source>
</evidence>
<dbReference type="Pfam" id="PF17926">
    <property type="entry name" value="TetR_C_21"/>
    <property type="match status" value="1"/>
</dbReference>
<dbReference type="PANTHER" id="PTHR30328">
    <property type="entry name" value="TRANSCRIPTIONAL REPRESSOR"/>
    <property type="match status" value="1"/>
</dbReference>
<dbReference type="SUPFAM" id="SSF46689">
    <property type="entry name" value="Homeodomain-like"/>
    <property type="match status" value="1"/>
</dbReference>
<name>A0A540W587_9ACTN</name>
<dbReference type="InterPro" id="IPR001647">
    <property type="entry name" value="HTH_TetR"/>
</dbReference>
<evidence type="ECO:0000256" key="3">
    <source>
        <dbReference type="SAM" id="MobiDB-lite"/>
    </source>
</evidence>
<dbReference type="InterPro" id="IPR041467">
    <property type="entry name" value="Sco4008_C"/>
</dbReference>
<comment type="caution">
    <text evidence="5">The sequence shown here is derived from an EMBL/GenBank/DDBJ whole genome shotgun (WGS) entry which is preliminary data.</text>
</comment>